<dbReference type="RefSeq" id="WP_025164013.1">
    <property type="nucleotide sequence ID" value="NZ_AWSQ01000001.1"/>
</dbReference>
<dbReference type="InterPro" id="IPR013154">
    <property type="entry name" value="ADH-like_N"/>
</dbReference>
<dbReference type="GO" id="GO:0016491">
    <property type="term" value="F:oxidoreductase activity"/>
    <property type="evidence" value="ECO:0007669"/>
    <property type="project" value="InterPro"/>
</dbReference>
<keyword evidence="1" id="KW-0521">NADP</keyword>
<protein>
    <submittedName>
        <fullName evidence="3">Quinone oxidoreductase</fullName>
    </submittedName>
</protein>
<dbReference type="OrthoDB" id="9785812at2"/>
<keyword evidence="4" id="KW-1185">Reference proteome</keyword>
<dbReference type="InterPro" id="IPR011032">
    <property type="entry name" value="GroES-like_sf"/>
</dbReference>
<dbReference type="Proteomes" id="UP000030063">
    <property type="component" value="Unassembled WGS sequence"/>
</dbReference>
<dbReference type="InterPro" id="IPR013149">
    <property type="entry name" value="ADH-like_C"/>
</dbReference>
<dbReference type="SUPFAM" id="SSF50129">
    <property type="entry name" value="GroES-like"/>
    <property type="match status" value="1"/>
</dbReference>
<dbReference type="SMART" id="SM00829">
    <property type="entry name" value="PKS_ER"/>
    <property type="match status" value="1"/>
</dbReference>
<dbReference type="InterPro" id="IPR036291">
    <property type="entry name" value="NAD(P)-bd_dom_sf"/>
</dbReference>
<evidence type="ECO:0000313" key="4">
    <source>
        <dbReference type="Proteomes" id="UP000030063"/>
    </source>
</evidence>
<dbReference type="PANTHER" id="PTHR44154:SF1">
    <property type="entry name" value="QUINONE OXIDOREDUCTASE"/>
    <property type="match status" value="1"/>
</dbReference>
<feature type="domain" description="Enoyl reductase (ER)" evidence="2">
    <location>
        <begin position="12"/>
        <end position="327"/>
    </location>
</feature>
<evidence type="ECO:0000259" key="2">
    <source>
        <dbReference type="SMART" id="SM00829"/>
    </source>
</evidence>
<dbReference type="CDD" id="cd08272">
    <property type="entry name" value="MDR6"/>
    <property type="match status" value="1"/>
</dbReference>
<evidence type="ECO:0000313" key="3">
    <source>
        <dbReference type="EMBL" id="KFX71177.1"/>
    </source>
</evidence>
<sequence>MKAIVIKRFGPADVFEEMELPTPQVGAQQVLVKVEATAVNPLDFKLRRGDLPGFTHDFPAILHSDFAGTLVEVGPGVSDLKVGDRVYGCAGGVRGRQGALAEYMVADAALVARQPSRISATEAATLPLVAITAWEGLIDRVEIRPGQRVLVHAGTGGVGHVAAQLAKWRGAQVFTTVSSEKKAELSRLYGADVTINYREQSVAAYVQSCTQGEGFDVVVDTVGGEVLQNSLEATKVGGHVITTLAMGNLDITQAWARKLSLHCVNMSWPMASGVGMEHHGFILREVARLVDEGLLSPLLDPQRFSFSEVNLAHAHAEAGAALGKVSISRA</sequence>
<reference evidence="3 4" key="1">
    <citation type="journal article" date="2014" name="Genome Announc.">
        <title>Draft Genome Sequence of Petroleum Oil-Degrading Marine Bacterium Pseudomonas taeanensis Strain MS-3, Isolated from a Crude Oil-Contaminated Seashore.</title>
        <authorList>
            <person name="Lee S.Y."/>
            <person name="Kim S.H."/>
            <person name="Lee D.G."/>
            <person name="Shin S."/>
            <person name="Yun S.H."/>
            <person name="Choi C.W."/>
            <person name="Chung Y.H."/>
            <person name="Choi J.S."/>
            <person name="Kahng H.Y."/>
            <person name="Kim S.I."/>
        </authorList>
    </citation>
    <scope>NUCLEOTIDE SEQUENCE [LARGE SCALE GENOMIC DNA]</scope>
    <source>
        <strain evidence="3 4">MS-3</strain>
    </source>
</reference>
<dbReference type="PANTHER" id="PTHR44154">
    <property type="entry name" value="QUINONE OXIDOREDUCTASE"/>
    <property type="match status" value="1"/>
</dbReference>
<dbReference type="InterPro" id="IPR020843">
    <property type="entry name" value="ER"/>
</dbReference>
<dbReference type="AlphaFoldDB" id="A0A0A1YMM8"/>
<dbReference type="Pfam" id="PF08240">
    <property type="entry name" value="ADH_N"/>
    <property type="match status" value="1"/>
</dbReference>
<dbReference type="InterPro" id="IPR051603">
    <property type="entry name" value="Zinc-ADH_QOR/CCCR"/>
</dbReference>
<dbReference type="STRING" id="1395571.TMS3_0104385"/>
<evidence type="ECO:0000256" key="1">
    <source>
        <dbReference type="ARBA" id="ARBA00022857"/>
    </source>
</evidence>
<dbReference type="Gene3D" id="3.90.180.10">
    <property type="entry name" value="Medium-chain alcohol dehydrogenases, catalytic domain"/>
    <property type="match status" value="1"/>
</dbReference>
<accession>A0A0A1YMM8</accession>
<dbReference type="Pfam" id="PF00107">
    <property type="entry name" value="ADH_zinc_N"/>
    <property type="match status" value="1"/>
</dbReference>
<dbReference type="Gene3D" id="3.40.50.720">
    <property type="entry name" value="NAD(P)-binding Rossmann-like Domain"/>
    <property type="match status" value="1"/>
</dbReference>
<name>A0A0A1YMM8_9PSED</name>
<comment type="caution">
    <text evidence="3">The sequence shown here is derived from an EMBL/GenBank/DDBJ whole genome shotgun (WGS) entry which is preliminary data.</text>
</comment>
<dbReference type="SUPFAM" id="SSF51735">
    <property type="entry name" value="NAD(P)-binding Rossmann-fold domains"/>
    <property type="match status" value="1"/>
</dbReference>
<proteinExistence type="predicted"/>
<dbReference type="eggNOG" id="COG0604">
    <property type="taxonomic scope" value="Bacteria"/>
</dbReference>
<gene>
    <name evidence="3" type="ORF">TMS3_0104385</name>
</gene>
<dbReference type="EMBL" id="AWSQ01000001">
    <property type="protein sequence ID" value="KFX71177.1"/>
    <property type="molecule type" value="Genomic_DNA"/>
</dbReference>
<organism evidence="3 4">
    <name type="scientific">Pseudomonas taeanensis MS-3</name>
    <dbReference type="NCBI Taxonomy" id="1395571"/>
    <lineage>
        <taxon>Bacteria</taxon>
        <taxon>Pseudomonadati</taxon>
        <taxon>Pseudomonadota</taxon>
        <taxon>Gammaproteobacteria</taxon>
        <taxon>Pseudomonadales</taxon>
        <taxon>Pseudomonadaceae</taxon>
        <taxon>Pseudomonas</taxon>
    </lineage>
</organism>